<proteinExistence type="predicted"/>
<organism evidence="2 3">
    <name type="scientific">Candidatus Woesebacteria bacterium GW2011_GWA1_39_21b</name>
    <dbReference type="NCBI Taxonomy" id="1618551"/>
    <lineage>
        <taxon>Bacteria</taxon>
        <taxon>Candidatus Woeseibacteriota</taxon>
    </lineage>
</organism>
<protein>
    <submittedName>
        <fullName evidence="2">Coagulation factor 5/8 type domain protein</fullName>
    </submittedName>
</protein>
<dbReference type="InterPro" id="IPR018247">
    <property type="entry name" value="EF_Hand_1_Ca_BS"/>
</dbReference>
<feature type="region of interest" description="Disordered" evidence="1">
    <location>
        <begin position="490"/>
        <end position="516"/>
    </location>
</feature>
<dbReference type="Proteomes" id="UP000034690">
    <property type="component" value="Unassembled WGS sequence"/>
</dbReference>
<dbReference type="SUPFAM" id="SSF63446">
    <property type="entry name" value="Type I dockerin domain"/>
    <property type="match status" value="1"/>
</dbReference>
<feature type="compositionally biased region" description="Pro residues" evidence="1">
    <location>
        <begin position="589"/>
        <end position="598"/>
    </location>
</feature>
<dbReference type="InterPro" id="IPR013783">
    <property type="entry name" value="Ig-like_fold"/>
</dbReference>
<dbReference type="EMBL" id="LBWQ01000032">
    <property type="protein sequence ID" value="KKR11722.1"/>
    <property type="molecule type" value="Genomic_DNA"/>
</dbReference>
<dbReference type="AlphaFoldDB" id="A0A0G0RDI8"/>
<sequence length="686" mass="75040">MVAVFSLLTTLYLAQNLFYLIFPSSVQAQCTIPPVPSNLSPAGNLSCANPGQTVPVSFSWDASPGATSYLLRIDDTSNPWNCTNSGGDICREITTNNYTHTLTAGRYYNWWVHSKNACGYSNPGNVSLLLPACPTPTPNPLERSHSWLDQEYSIGGPYNWQIPQHDREWAIDSDIVVVEVSVAIYPRPQTTFHPTNWIDIGFGINRQNIPTVPYPAMIGGFSELYGLHLTRALSSQPWSQTINFRQYPIFIPKDSRFICTSSAGGYGLTSPANTNLRFDCIVKYLPYSPGQSVYRFLRFPYIDQALDPATRNLPATYYISTPNFPVHAVGFGTFVSFGGDMTIATAAPCLKRVRQGGALLDQQCLPVQSVSPVSDYHTPPFTPVDWTFNETDLLSASCLGSRTNIDCGLWALVEIPRHYPPNPESVFRDYGFVPSNTLESYCSSQVDQFTHPYFCNWQPSCSDEFKINKCLELYPRASCLVDNSCLSPSPATTPTPTPTASVSPSPPPIPGDANGDGVVDYSDYTIWLAHYNQRTINGSRDGDFNSNGIVDGVDYTIWRNNYGRGVTGTPTPTVATTATPTPTRVPTNTPTPVPATPTPTPAGGATILLNSATGQTCRQVCASADPNRYMECRSVGTDSQALINGAIIYYGSCITLTSGMSCDARMNNTSQICSGNRANWTRCRCE</sequence>
<gene>
    <name evidence="2" type="ORF">UT40_C0032G0003</name>
</gene>
<reference evidence="2 3" key="1">
    <citation type="journal article" date="2015" name="Nature">
        <title>rRNA introns, odd ribosomes, and small enigmatic genomes across a large radiation of phyla.</title>
        <authorList>
            <person name="Brown C.T."/>
            <person name="Hug L.A."/>
            <person name="Thomas B.C."/>
            <person name="Sharon I."/>
            <person name="Castelle C.J."/>
            <person name="Singh A."/>
            <person name="Wilkins M.J."/>
            <person name="Williams K.H."/>
            <person name="Banfield J.F."/>
        </authorList>
    </citation>
    <scope>NUCLEOTIDE SEQUENCE [LARGE SCALE GENOMIC DNA]</scope>
</reference>
<evidence type="ECO:0000313" key="2">
    <source>
        <dbReference type="EMBL" id="KKR11722.1"/>
    </source>
</evidence>
<feature type="region of interest" description="Disordered" evidence="1">
    <location>
        <begin position="568"/>
        <end position="598"/>
    </location>
</feature>
<dbReference type="Gene3D" id="1.10.1330.10">
    <property type="entry name" value="Dockerin domain"/>
    <property type="match status" value="1"/>
</dbReference>
<dbReference type="InterPro" id="IPR036439">
    <property type="entry name" value="Dockerin_dom_sf"/>
</dbReference>
<dbReference type="GO" id="GO:0000272">
    <property type="term" value="P:polysaccharide catabolic process"/>
    <property type="evidence" value="ECO:0007669"/>
    <property type="project" value="InterPro"/>
</dbReference>
<evidence type="ECO:0000313" key="3">
    <source>
        <dbReference type="Proteomes" id="UP000034690"/>
    </source>
</evidence>
<dbReference type="InterPro" id="IPR036116">
    <property type="entry name" value="FN3_sf"/>
</dbReference>
<dbReference type="PROSITE" id="PS00018">
    <property type="entry name" value="EF_HAND_1"/>
    <property type="match status" value="1"/>
</dbReference>
<feature type="compositionally biased region" description="Low complexity" evidence="1">
    <location>
        <begin position="568"/>
        <end position="588"/>
    </location>
</feature>
<comment type="caution">
    <text evidence="2">The sequence shown here is derived from an EMBL/GenBank/DDBJ whole genome shotgun (WGS) entry which is preliminary data.</text>
</comment>
<dbReference type="SUPFAM" id="SSF49265">
    <property type="entry name" value="Fibronectin type III"/>
    <property type="match status" value="1"/>
</dbReference>
<name>A0A0G0RDI8_9BACT</name>
<evidence type="ECO:0000256" key="1">
    <source>
        <dbReference type="SAM" id="MobiDB-lite"/>
    </source>
</evidence>
<accession>A0A0G0RDI8</accession>
<dbReference type="Gene3D" id="2.60.40.10">
    <property type="entry name" value="Immunoglobulins"/>
    <property type="match status" value="1"/>
</dbReference>